<proteinExistence type="predicted"/>
<protein>
    <recommendedName>
        <fullName evidence="3">C2H2-type domain-containing protein</fullName>
    </recommendedName>
</protein>
<organism evidence="1 2">
    <name type="scientific">Porites lobata</name>
    <dbReference type="NCBI Taxonomy" id="104759"/>
    <lineage>
        <taxon>Eukaryota</taxon>
        <taxon>Metazoa</taxon>
        <taxon>Cnidaria</taxon>
        <taxon>Anthozoa</taxon>
        <taxon>Hexacorallia</taxon>
        <taxon>Scleractinia</taxon>
        <taxon>Fungiina</taxon>
        <taxon>Poritidae</taxon>
        <taxon>Porites</taxon>
    </lineage>
</organism>
<gene>
    <name evidence="1" type="ORF">PLOB_00007954</name>
</gene>
<dbReference type="EMBL" id="CALNXK010000139">
    <property type="protein sequence ID" value="CAH3166971.1"/>
    <property type="molecule type" value="Genomic_DNA"/>
</dbReference>
<evidence type="ECO:0008006" key="3">
    <source>
        <dbReference type="Google" id="ProtNLM"/>
    </source>
</evidence>
<evidence type="ECO:0000313" key="2">
    <source>
        <dbReference type="Proteomes" id="UP001159405"/>
    </source>
</evidence>
<sequence length="847" mass="98105">MRHKQHWDIMQSASEKCRFCGEVGTIKYYYLGLHSKVKQWTEDPDMCSKMTAHWSEKEHWINGNDDGWKIKKEVWDGSRFAELAWFWDSDKSWCLPARCVREGCKNVLSADEVLQATARPNGNRELYCECCCTKFLHQPVFVKGDPRNIAYIGYLKVFYRSKPKRYCSSAIDVSVATVAKEQRLQTGEVYTVGFVPSYDLPDARPNSIDPFLEPLVSDIENGFIEGYQVNYAGSLPNFPPAKITIRHIILLWTGDHPAQCEVCKTKGAGGRKGCQRCHICGTWLSEHNHNYYPNFRKQYRYPYQKRLLEEELPMMKALEEEERPTYFQRISKESGLLGLSVLHRLYPLYGFDVLRDSVFDAMHLLPLNVVKNNIERWISKDYFAKKDLDTNLAKMPWTTDYRASRLPLDTDSMGYWTSEEYQKLAFPASEFVLNGLLPEEELKLWAPVPRMVEFVFNSGRNGWSEEMLDNFRCLAWRYCILCEEQYGANACVINLHNLTHLPEDIQRFSAPDNFWCFEFERAVKRYVQQSSNKKHIEKSFARRESQREFLNFQQDLKLISSERCRFTWAKDKDKVTASSLEGAKYLIKICSGGPLADKVNQGVLIGAGHFHMMSRQERQMILEYLQRVTADDVDEAVESFRSAFLPMHCKPMGGKLYRKGDFVAGVQAGAEIFFKIENFFLVKVNNDYQSLVFGDTFQLITNPGGAVSRHPISDTVYIQPAHSCVCVGLNDLRREIMLFPETGNKYAVVDPFRRTVNLPKVIVPVYPQVGDFVSVIGDDEDDPWRALITEVNYHRSTVGGYFYVNHPNFDANHLWVRERRQRKETIHFNSLLSIVNGEWVGNAWRDT</sequence>
<comment type="caution">
    <text evidence="1">The sequence shown here is derived from an EMBL/GenBank/DDBJ whole genome shotgun (WGS) entry which is preliminary data.</text>
</comment>
<accession>A0ABN8QRW6</accession>
<evidence type="ECO:0000313" key="1">
    <source>
        <dbReference type="EMBL" id="CAH3166971.1"/>
    </source>
</evidence>
<dbReference type="PANTHER" id="PTHR46579:SF1">
    <property type="entry name" value="F5_8 TYPE C DOMAIN-CONTAINING PROTEIN"/>
    <property type="match status" value="1"/>
</dbReference>
<reference evidence="1 2" key="1">
    <citation type="submission" date="2022-05" db="EMBL/GenBank/DDBJ databases">
        <authorList>
            <consortium name="Genoscope - CEA"/>
            <person name="William W."/>
        </authorList>
    </citation>
    <scope>NUCLEOTIDE SEQUENCE [LARGE SCALE GENOMIC DNA]</scope>
</reference>
<name>A0ABN8QRW6_9CNID</name>
<dbReference type="Proteomes" id="UP001159405">
    <property type="component" value="Unassembled WGS sequence"/>
</dbReference>
<dbReference type="PANTHER" id="PTHR46579">
    <property type="entry name" value="F5/8 TYPE C DOMAIN-CONTAINING PROTEIN-RELATED"/>
    <property type="match status" value="1"/>
</dbReference>
<keyword evidence="2" id="KW-1185">Reference proteome</keyword>